<dbReference type="Pfam" id="PF00096">
    <property type="entry name" value="zf-C2H2"/>
    <property type="match status" value="4"/>
</dbReference>
<evidence type="ECO:0000256" key="6">
    <source>
        <dbReference type="ARBA" id="ARBA00023125"/>
    </source>
</evidence>
<gene>
    <name evidence="12" type="primary">LOC106583940</name>
</gene>
<evidence type="ECO:0000313" key="11">
    <source>
        <dbReference type="Proteomes" id="UP001652741"/>
    </source>
</evidence>
<reference evidence="12" key="1">
    <citation type="submission" date="2025-08" db="UniProtKB">
        <authorList>
            <consortium name="RefSeq"/>
        </authorList>
    </citation>
    <scope>IDENTIFICATION</scope>
</reference>
<dbReference type="FunFam" id="3.30.160.60:FF:000557">
    <property type="entry name" value="zinc finger and SCAN domain-containing protein 29"/>
    <property type="match status" value="1"/>
</dbReference>
<dbReference type="PaxDb" id="8030-ENSSSAP00000101755"/>
<feature type="region of interest" description="Disordered" evidence="9">
    <location>
        <begin position="78"/>
        <end position="104"/>
    </location>
</feature>
<dbReference type="FunFam" id="3.30.160.60:FF:000045">
    <property type="entry name" value="ZFP69 zinc finger protein B"/>
    <property type="match status" value="1"/>
</dbReference>
<dbReference type="Bgee" id="ENSSSAG00000074942">
    <property type="expression patterns" value="Expressed in ovary and 18 other cell types or tissues"/>
</dbReference>
<evidence type="ECO:0000256" key="2">
    <source>
        <dbReference type="ARBA" id="ARBA00022723"/>
    </source>
</evidence>
<evidence type="ECO:0000256" key="1">
    <source>
        <dbReference type="ARBA" id="ARBA00004123"/>
    </source>
</evidence>
<dbReference type="InterPro" id="IPR013087">
    <property type="entry name" value="Znf_C2H2_type"/>
</dbReference>
<dbReference type="PANTHER" id="PTHR16515:SF66">
    <property type="entry name" value="C2H2-TYPE DOMAIN-CONTAINING PROTEIN"/>
    <property type="match status" value="1"/>
</dbReference>
<dbReference type="GO" id="GO:0003677">
    <property type="term" value="F:DNA binding"/>
    <property type="evidence" value="ECO:0007669"/>
    <property type="project" value="UniProtKB-KW"/>
</dbReference>
<dbReference type="OrthoDB" id="8939517at2759"/>
<dbReference type="GO" id="GO:0005634">
    <property type="term" value="C:nucleus"/>
    <property type="evidence" value="ECO:0007669"/>
    <property type="project" value="UniProtKB-SubCell"/>
</dbReference>
<evidence type="ECO:0000256" key="5">
    <source>
        <dbReference type="ARBA" id="ARBA00022833"/>
    </source>
</evidence>
<feature type="domain" description="C2H2-type" evidence="10">
    <location>
        <begin position="378"/>
        <end position="405"/>
    </location>
</feature>
<dbReference type="PROSITE" id="PS50157">
    <property type="entry name" value="ZINC_FINGER_C2H2_2"/>
    <property type="match status" value="4"/>
</dbReference>
<evidence type="ECO:0000313" key="12">
    <source>
        <dbReference type="RefSeq" id="XP_014024111.1"/>
    </source>
</evidence>
<dbReference type="FunFam" id="3.30.160.60:FF:001450">
    <property type="entry name" value="zinc finger protein 774"/>
    <property type="match status" value="1"/>
</dbReference>
<feature type="domain" description="C2H2-type" evidence="10">
    <location>
        <begin position="406"/>
        <end position="433"/>
    </location>
</feature>
<evidence type="ECO:0000259" key="10">
    <source>
        <dbReference type="PROSITE" id="PS50157"/>
    </source>
</evidence>
<dbReference type="SMART" id="SM00355">
    <property type="entry name" value="ZnF_C2H2"/>
    <property type="match status" value="4"/>
</dbReference>
<dbReference type="KEGG" id="sasa:106583940"/>
<keyword evidence="2" id="KW-0479">Metal-binding</keyword>
<keyword evidence="5" id="KW-0862">Zinc</keyword>
<accession>A0A1S3P933</accession>
<feature type="domain" description="C2H2-type" evidence="10">
    <location>
        <begin position="439"/>
        <end position="461"/>
    </location>
</feature>
<keyword evidence="6" id="KW-0238">DNA-binding</keyword>
<name>A0A1S3P933_SALSA</name>
<keyword evidence="7" id="KW-0539">Nucleus</keyword>
<feature type="compositionally biased region" description="Low complexity" evidence="9">
    <location>
        <begin position="311"/>
        <end position="344"/>
    </location>
</feature>
<dbReference type="SUPFAM" id="SSF57667">
    <property type="entry name" value="beta-beta-alpha zinc fingers"/>
    <property type="match status" value="2"/>
</dbReference>
<evidence type="ECO:0000256" key="4">
    <source>
        <dbReference type="ARBA" id="ARBA00022771"/>
    </source>
</evidence>
<protein>
    <submittedName>
        <fullName evidence="12">Zinc finger protein 358-like</fullName>
    </submittedName>
</protein>
<sequence length="466" mass="50890">MAKLQLLNAYLTERLMVAVDEILEVVGGTVSEFEEETARTKRENELLKRRLREVGLDTGTECSAVHPVSTRPVSLSVSGQHQWSADQGPDAESTHTQNHMEMSQDEMPATHSQLPTDCTEWKSLCNSPCTLSSQQTDTSATTPVVAPLTSASVKRDLDEEDDQHLLPSANPFSSTSCPVDRVVLHYNSEGIKTEPSDTSPTDLGSVSAQMGYGELNTSSDPGPATVETNYTVSDLSADLESVVAESSRYGASTASGVPTDLVSASAAMISDGFFRQIGSDGCVTTGPEQDFGDATTTSTVGPLTSQFYQGQTRRQQQTNRSTNRCHQQINRSTNNRGQQQTNNRGDQRSHPCPQCGKIFSHVSRLKIHLRIHTGEKPYVCALCGKRFNNDGTLRNHRRVHTELRLYGCPVCGMSFKDAYTCRKHQRVHNGMRLAGGWAHTCSLCGKAFSEAAKLTKHIRTHVSVIG</sequence>
<dbReference type="OMA" id="RSHPCPQ"/>
<keyword evidence="3" id="KW-0677">Repeat</keyword>
<feature type="domain" description="C2H2-type" evidence="10">
    <location>
        <begin position="350"/>
        <end position="377"/>
    </location>
</feature>
<feature type="region of interest" description="Disordered" evidence="9">
    <location>
        <begin position="287"/>
        <end position="352"/>
    </location>
</feature>
<comment type="subcellular location">
    <subcellularLocation>
        <location evidence="1">Nucleus</location>
    </subcellularLocation>
</comment>
<evidence type="ECO:0000256" key="8">
    <source>
        <dbReference type="PROSITE-ProRule" id="PRU00042"/>
    </source>
</evidence>
<dbReference type="GO" id="GO:0008270">
    <property type="term" value="F:zinc ion binding"/>
    <property type="evidence" value="ECO:0007669"/>
    <property type="project" value="UniProtKB-KW"/>
</dbReference>
<proteinExistence type="predicted"/>
<evidence type="ECO:0000256" key="9">
    <source>
        <dbReference type="SAM" id="MobiDB-lite"/>
    </source>
</evidence>
<feature type="compositionally biased region" description="Polar residues" evidence="9">
    <location>
        <begin position="294"/>
        <end position="310"/>
    </location>
</feature>
<keyword evidence="11" id="KW-1185">Reference proteome</keyword>
<dbReference type="PROSITE" id="PS00028">
    <property type="entry name" value="ZINC_FINGER_C2H2_1"/>
    <property type="match status" value="4"/>
</dbReference>
<dbReference type="PANTHER" id="PTHR16515">
    <property type="entry name" value="PR DOMAIN ZINC FINGER PROTEIN"/>
    <property type="match status" value="1"/>
</dbReference>
<dbReference type="RefSeq" id="XP_014024111.1">
    <property type="nucleotide sequence ID" value="XM_014168636.2"/>
</dbReference>
<dbReference type="AlphaFoldDB" id="A0A1S3P933"/>
<dbReference type="GO" id="GO:0010468">
    <property type="term" value="P:regulation of gene expression"/>
    <property type="evidence" value="ECO:0007669"/>
    <property type="project" value="TreeGrafter"/>
</dbReference>
<keyword evidence="4 8" id="KW-0863">Zinc-finger</keyword>
<evidence type="ECO:0000256" key="3">
    <source>
        <dbReference type="ARBA" id="ARBA00022737"/>
    </source>
</evidence>
<dbReference type="Proteomes" id="UP001652741">
    <property type="component" value="Chromosome ssa23"/>
</dbReference>
<dbReference type="Gene3D" id="3.30.160.60">
    <property type="entry name" value="Classic Zinc Finger"/>
    <property type="match status" value="4"/>
</dbReference>
<organism evidence="11 12">
    <name type="scientific">Salmo salar</name>
    <name type="common">Atlantic salmon</name>
    <dbReference type="NCBI Taxonomy" id="8030"/>
    <lineage>
        <taxon>Eukaryota</taxon>
        <taxon>Metazoa</taxon>
        <taxon>Chordata</taxon>
        <taxon>Craniata</taxon>
        <taxon>Vertebrata</taxon>
        <taxon>Euteleostomi</taxon>
        <taxon>Actinopterygii</taxon>
        <taxon>Neopterygii</taxon>
        <taxon>Teleostei</taxon>
        <taxon>Protacanthopterygii</taxon>
        <taxon>Salmoniformes</taxon>
        <taxon>Salmonidae</taxon>
        <taxon>Salmoninae</taxon>
        <taxon>Salmo</taxon>
    </lineage>
</organism>
<dbReference type="InterPro" id="IPR036236">
    <property type="entry name" value="Znf_C2H2_sf"/>
</dbReference>
<dbReference type="InterPro" id="IPR050331">
    <property type="entry name" value="Zinc_finger"/>
</dbReference>
<evidence type="ECO:0000256" key="7">
    <source>
        <dbReference type="ARBA" id="ARBA00023242"/>
    </source>
</evidence>
<dbReference type="GeneID" id="106583940"/>